<dbReference type="EMBL" id="JBIRUI010000001">
    <property type="protein sequence ID" value="MFI1712072.1"/>
    <property type="molecule type" value="Genomic_DNA"/>
</dbReference>
<dbReference type="Pfam" id="PF20087">
    <property type="entry name" value="DUF6479"/>
    <property type="match status" value="1"/>
</dbReference>
<keyword evidence="2" id="KW-0812">Transmembrane</keyword>
<gene>
    <name evidence="3" type="ORF">ACH407_00595</name>
</gene>
<name>A0ABW7TXG5_9ACTN</name>
<keyword evidence="2" id="KW-1133">Transmembrane helix</keyword>
<reference evidence="3 4" key="1">
    <citation type="submission" date="2024-10" db="EMBL/GenBank/DDBJ databases">
        <title>The Natural Products Discovery Center: Release of the First 8490 Sequenced Strains for Exploring Actinobacteria Biosynthetic Diversity.</title>
        <authorList>
            <person name="Kalkreuter E."/>
            <person name="Kautsar S.A."/>
            <person name="Yang D."/>
            <person name="Bader C.D."/>
            <person name="Teijaro C.N."/>
            <person name="Fluegel L."/>
            <person name="Davis C.M."/>
            <person name="Simpson J.R."/>
            <person name="Lauterbach L."/>
            <person name="Steele A.D."/>
            <person name="Gui C."/>
            <person name="Meng S."/>
            <person name="Li G."/>
            <person name="Viehrig K."/>
            <person name="Ye F."/>
            <person name="Su P."/>
            <person name="Kiefer A.F."/>
            <person name="Nichols A."/>
            <person name="Cepeda A.J."/>
            <person name="Yan W."/>
            <person name="Fan B."/>
            <person name="Jiang Y."/>
            <person name="Adhikari A."/>
            <person name="Zheng C.-J."/>
            <person name="Schuster L."/>
            <person name="Cowan T.M."/>
            <person name="Smanski M.J."/>
            <person name="Chevrette M.G."/>
            <person name="De Carvalho L.P.S."/>
            <person name="Shen B."/>
        </authorList>
    </citation>
    <scope>NUCLEOTIDE SEQUENCE [LARGE SCALE GENOMIC DNA]</scope>
    <source>
        <strain evidence="3 4">NPDC020602</strain>
    </source>
</reference>
<dbReference type="Proteomes" id="UP001611339">
    <property type="component" value="Unassembled WGS sequence"/>
</dbReference>
<organism evidence="3 4">
    <name type="scientific">Streptomyces litmocidini</name>
    <dbReference type="NCBI Taxonomy" id="67318"/>
    <lineage>
        <taxon>Bacteria</taxon>
        <taxon>Bacillati</taxon>
        <taxon>Actinomycetota</taxon>
        <taxon>Actinomycetes</taxon>
        <taxon>Kitasatosporales</taxon>
        <taxon>Streptomycetaceae</taxon>
        <taxon>Streptomyces</taxon>
    </lineage>
</organism>
<evidence type="ECO:0000313" key="3">
    <source>
        <dbReference type="EMBL" id="MFI1712072.1"/>
    </source>
</evidence>
<accession>A0ABW7TXG5</accession>
<proteinExistence type="predicted"/>
<dbReference type="InterPro" id="IPR045513">
    <property type="entry name" value="DUF6479"/>
</dbReference>
<sequence length="168" mass="18115">MGAGAVADEGSGLRRVRAGCVLLGGGHGDHLVESEGRFGTDWPGSHRPDARCARTGPFSGRRIRGGREERNQPGRATPYEEAVMQILIGVVVVAVLIGAFVFGSRVRDGESGPPSPSSHPLRPSTDRLPGRMSEYRRPAEVPRTDGTRRLRPYQLRAGTETSPLPPRE</sequence>
<evidence type="ECO:0000256" key="2">
    <source>
        <dbReference type="SAM" id="Phobius"/>
    </source>
</evidence>
<keyword evidence="2" id="KW-0472">Membrane</keyword>
<evidence type="ECO:0000313" key="4">
    <source>
        <dbReference type="Proteomes" id="UP001611339"/>
    </source>
</evidence>
<comment type="caution">
    <text evidence="3">The sequence shown here is derived from an EMBL/GenBank/DDBJ whole genome shotgun (WGS) entry which is preliminary data.</text>
</comment>
<feature type="compositionally biased region" description="Basic and acidic residues" evidence="1">
    <location>
        <begin position="124"/>
        <end position="148"/>
    </location>
</feature>
<feature type="region of interest" description="Disordered" evidence="1">
    <location>
        <begin position="39"/>
        <end position="77"/>
    </location>
</feature>
<keyword evidence="4" id="KW-1185">Reference proteome</keyword>
<feature type="compositionally biased region" description="Basic and acidic residues" evidence="1">
    <location>
        <begin position="39"/>
        <end position="52"/>
    </location>
</feature>
<protein>
    <submittedName>
        <fullName evidence="3">DUF6479 family protein</fullName>
    </submittedName>
</protein>
<feature type="transmembrane region" description="Helical" evidence="2">
    <location>
        <begin position="82"/>
        <end position="102"/>
    </location>
</feature>
<evidence type="ECO:0000256" key="1">
    <source>
        <dbReference type="SAM" id="MobiDB-lite"/>
    </source>
</evidence>
<dbReference type="RefSeq" id="WP_398707079.1">
    <property type="nucleotide sequence ID" value="NZ_JBEYXG010000015.1"/>
</dbReference>
<feature type="region of interest" description="Disordered" evidence="1">
    <location>
        <begin position="105"/>
        <end position="168"/>
    </location>
</feature>